<dbReference type="SUPFAM" id="SSF46689">
    <property type="entry name" value="Homeodomain-like"/>
    <property type="match status" value="1"/>
</dbReference>
<evidence type="ECO:0000313" key="6">
    <source>
        <dbReference type="Proteomes" id="UP001344658"/>
    </source>
</evidence>
<evidence type="ECO:0000313" key="5">
    <source>
        <dbReference type="EMBL" id="MEE4545912.1"/>
    </source>
</evidence>
<feature type="domain" description="HTH tetR-type" evidence="4">
    <location>
        <begin position="26"/>
        <end position="86"/>
    </location>
</feature>
<accession>A0ABU7PJA3</accession>
<evidence type="ECO:0000259" key="4">
    <source>
        <dbReference type="PROSITE" id="PS50977"/>
    </source>
</evidence>
<dbReference type="Gene3D" id="1.10.357.10">
    <property type="entry name" value="Tetracycline Repressor, domain 2"/>
    <property type="match status" value="2"/>
</dbReference>
<dbReference type="InterPro" id="IPR001647">
    <property type="entry name" value="HTH_TetR"/>
</dbReference>
<dbReference type="PANTHER" id="PTHR30055:SF146">
    <property type="entry name" value="HTH-TYPE TRANSCRIPTIONAL DUAL REGULATOR CECR"/>
    <property type="match status" value="1"/>
</dbReference>
<feature type="DNA-binding region" description="H-T-H motif" evidence="2">
    <location>
        <begin position="49"/>
        <end position="68"/>
    </location>
</feature>
<gene>
    <name evidence="5" type="ORF">V2S66_28570</name>
</gene>
<dbReference type="Proteomes" id="UP001344658">
    <property type="component" value="Unassembled WGS sequence"/>
</dbReference>
<keyword evidence="1 2" id="KW-0238">DNA-binding</keyword>
<dbReference type="PRINTS" id="PR00455">
    <property type="entry name" value="HTHTETR"/>
</dbReference>
<name>A0ABU7PJA3_9ACTN</name>
<protein>
    <submittedName>
        <fullName evidence="5">TetR/AcrR family transcriptional regulator</fullName>
    </submittedName>
</protein>
<dbReference type="InterPro" id="IPR050109">
    <property type="entry name" value="HTH-type_TetR-like_transc_reg"/>
</dbReference>
<dbReference type="SUPFAM" id="SSF48498">
    <property type="entry name" value="Tetracyclin repressor-like, C-terminal domain"/>
    <property type="match status" value="1"/>
</dbReference>
<dbReference type="InterPro" id="IPR039536">
    <property type="entry name" value="TetR_C_Proteobacteria"/>
</dbReference>
<comment type="caution">
    <text evidence="5">The sequence shown here is derived from an EMBL/GenBank/DDBJ whole genome shotgun (WGS) entry which is preliminary data.</text>
</comment>
<dbReference type="InterPro" id="IPR036271">
    <property type="entry name" value="Tet_transcr_reg_TetR-rel_C_sf"/>
</dbReference>
<dbReference type="PANTHER" id="PTHR30055">
    <property type="entry name" value="HTH-TYPE TRANSCRIPTIONAL REGULATOR RUTR"/>
    <property type="match status" value="1"/>
</dbReference>
<dbReference type="Pfam" id="PF00440">
    <property type="entry name" value="TetR_N"/>
    <property type="match status" value="1"/>
</dbReference>
<organism evidence="5 6">
    <name type="scientific">Actinacidiphila polyblastidii</name>
    <dbReference type="NCBI Taxonomy" id="3110430"/>
    <lineage>
        <taxon>Bacteria</taxon>
        <taxon>Bacillati</taxon>
        <taxon>Actinomycetota</taxon>
        <taxon>Actinomycetes</taxon>
        <taxon>Kitasatosporales</taxon>
        <taxon>Streptomycetaceae</taxon>
        <taxon>Actinacidiphila</taxon>
    </lineage>
</organism>
<dbReference type="PROSITE" id="PS50977">
    <property type="entry name" value="HTH_TETR_2"/>
    <property type="match status" value="1"/>
</dbReference>
<reference evidence="5 6" key="1">
    <citation type="submission" date="2023-12" db="EMBL/GenBank/DDBJ databases">
        <title>Streptomyces sp. V4-01.</title>
        <authorList>
            <person name="Somphong A."/>
            <person name="Phongsopitanun W."/>
        </authorList>
    </citation>
    <scope>NUCLEOTIDE SEQUENCE [LARGE SCALE GENOMIC DNA]</scope>
    <source>
        <strain evidence="5 6">V4-01</strain>
    </source>
</reference>
<evidence type="ECO:0000256" key="1">
    <source>
        <dbReference type="ARBA" id="ARBA00023125"/>
    </source>
</evidence>
<proteinExistence type="predicted"/>
<dbReference type="InterPro" id="IPR009057">
    <property type="entry name" value="Homeodomain-like_sf"/>
</dbReference>
<feature type="region of interest" description="Disordered" evidence="3">
    <location>
        <begin position="1"/>
        <end position="23"/>
    </location>
</feature>
<evidence type="ECO:0000256" key="3">
    <source>
        <dbReference type="SAM" id="MobiDB-lite"/>
    </source>
</evidence>
<sequence length="254" mass="26839">MGGTAASSSTATATATTERATRRGRIDKRQAILDAAFTVFANRGYARACMEEIAEVAGVAKHTVYNHFGDKESLFHAAMEATGNAVMGENLAVAERLTAGGAERAATGPTAASDGSGAGFDPVRSCLEDVAHGLLQQCCDPRSWALRRLLYAEITRFPELLEAVWGRGADRLRQTLADRMARLSLAGGLCPCDPVEAAEQFLALLTGPMEARSQLGTRPVPTAELDTVAEAAVRTFLRAFQAERPRAALSAAAS</sequence>
<dbReference type="Pfam" id="PF14246">
    <property type="entry name" value="TetR_C_7"/>
    <property type="match status" value="1"/>
</dbReference>
<keyword evidence="6" id="KW-1185">Reference proteome</keyword>
<feature type="compositionally biased region" description="Low complexity" evidence="3">
    <location>
        <begin position="1"/>
        <end position="18"/>
    </location>
</feature>
<dbReference type="RefSeq" id="WP_330799617.1">
    <property type="nucleotide sequence ID" value="NZ_JAZEWV010000036.1"/>
</dbReference>
<dbReference type="EMBL" id="JAZEWV010000036">
    <property type="protein sequence ID" value="MEE4545912.1"/>
    <property type="molecule type" value="Genomic_DNA"/>
</dbReference>
<evidence type="ECO:0000256" key="2">
    <source>
        <dbReference type="PROSITE-ProRule" id="PRU00335"/>
    </source>
</evidence>